<organism evidence="4 5">
    <name type="scientific">Poseidonocella sedimentorum</name>
    <dbReference type="NCBI Taxonomy" id="871652"/>
    <lineage>
        <taxon>Bacteria</taxon>
        <taxon>Pseudomonadati</taxon>
        <taxon>Pseudomonadota</taxon>
        <taxon>Alphaproteobacteria</taxon>
        <taxon>Rhodobacterales</taxon>
        <taxon>Roseobacteraceae</taxon>
        <taxon>Poseidonocella</taxon>
    </lineage>
</organism>
<accession>A0A1I6CT29</accession>
<feature type="domain" description="DUF4174" evidence="3">
    <location>
        <begin position="55"/>
        <end position="156"/>
    </location>
</feature>
<dbReference type="OrthoDB" id="7362103at2"/>
<evidence type="ECO:0000313" key="4">
    <source>
        <dbReference type="EMBL" id="SFQ96319.1"/>
    </source>
</evidence>
<dbReference type="AlphaFoldDB" id="A0A1I6CT29"/>
<evidence type="ECO:0000256" key="2">
    <source>
        <dbReference type="SAM" id="MobiDB-lite"/>
    </source>
</evidence>
<evidence type="ECO:0000256" key="1">
    <source>
        <dbReference type="ARBA" id="ARBA00022729"/>
    </source>
</evidence>
<dbReference type="EMBL" id="FOYI01000001">
    <property type="protein sequence ID" value="SFQ96319.1"/>
    <property type="molecule type" value="Genomic_DNA"/>
</dbReference>
<keyword evidence="5" id="KW-1185">Reference proteome</keyword>
<feature type="compositionally biased region" description="Basic and acidic residues" evidence="2">
    <location>
        <begin position="149"/>
        <end position="161"/>
    </location>
</feature>
<dbReference type="STRING" id="871652.SAMN04515673_101320"/>
<keyword evidence="1" id="KW-0732">Signal</keyword>
<dbReference type="InterPro" id="IPR025232">
    <property type="entry name" value="DUF4174"/>
</dbReference>
<dbReference type="Proteomes" id="UP000199302">
    <property type="component" value="Unassembled WGS sequence"/>
</dbReference>
<proteinExistence type="predicted"/>
<evidence type="ECO:0000259" key="3">
    <source>
        <dbReference type="Pfam" id="PF13778"/>
    </source>
</evidence>
<gene>
    <name evidence="4" type="ORF">SAMN04515673_101320</name>
</gene>
<dbReference type="Pfam" id="PF13778">
    <property type="entry name" value="DUF4174"/>
    <property type="match status" value="1"/>
</dbReference>
<evidence type="ECO:0000313" key="5">
    <source>
        <dbReference type="Proteomes" id="UP000199302"/>
    </source>
</evidence>
<feature type="region of interest" description="Disordered" evidence="2">
    <location>
        <begin position="149"/>
        <end position="170"/>
    </location>
</feature>
<protein>
    <recommendedName>
        <fullName evidence="3">DUF4174 domain-containing protein</fullName>
    </recommendedName>
</protein>
<reference evidence="4 5" key="1">
    <citation type="submission" date="2016-10" db="EMBL/GenBank/DDBJ databases">
        <authorList>
            <person name="de Groot N.N."/>
        </authorList>
    </citation>
    <scope>NUCLEOTIDE SEQUENCE [LARGE SCALE GENOMIC DNA]</scope>
    <source>
        <strain evidence="5">KMM 9023,NRIC 0796,JCM 17311,KCTC 23692</strain>
    </source>
</reference>
<name>A0A1I6CT29_9RHOB</name>
<sequence>MTSLNRLTHPIAAMLAIGGLIAALMTAGPSGAVSGAVDSAETEPPVIRPAYDLELDAFHWVNRLVVVFADAPADPRYLEQMDLIAQRLDDLELRDVVVLTDTDPAARSDARQSLRPRGFMMVLIDKDGSILLRKPLPWSVREISRSIDKTPLRQREMRETSASDQATPGG</sequence>